<dbReference type="Proteomes" id="UP001231649">
    <property type="component" value="Chromosome 5"/>
</dbReference>
<proteinExistence type="predicted"/>
<comment type="caution">
    <text evidence="1">The sequence shown here is derived from an EMBL/GenBank/DDBJ whole genome shotgun (WGS) entry which is preliminary data.</text>
</comment>
<keyword evidence="2" id="KW-1185">Reference proteome</keyword>
<organism evidence="1 2">
    <name type="scientific">Mythimna loreyi</name>
    <dbReference type="NCBI Taxonomy" id="667449"/>
    <lineage>
        <taxon>Eukaryota</taxon>
        <taxon>Metazoa</taxon>
        <taxon>Ecdysozoa</taxon>
        <taxon>Arthropoda</taxon>
        <taxon>Hexapoda</taxon>
        <taxon>Insecta</taxon>
        <taxon>Pterygota</taxon>
        <taxon>Neoptera</taxon>
        <taxon>Endopterygota</taxon>
        <taxon>Lepidoptera</taxon>
        <taxon>Glossata</taxon>
        <taxon>Ditrysia</taxon>
        <taxon>Noctuoidea</taxon>
        <taxon>Noctuidae</taxon>
        <taxon>Noctuinae</taxon>
        <taxon>Hadenini</taxon>
        <taxon>Mythimna</taxon>
    </lineage>
</organism>
<dbReference type="EMBL" id="CM056781">
    <property type="protein sequence ID" value="KAJ8735048.1"/>
    <property type="molecule type" value="Genomic_DNA"/>
</dbReference>
<gene>
    <name evidence="1" type="ORF">PYW08_014298</name>
</gene>
<evidence type="ECO:0000313" key="2">
    <source>
        <dbReference type="Proteomes" id="UP001231649"/>
    </source>
</evidence>
<evidence type="ECO:0000313" key="1">
    <source>
        <dbReference type="EMBL" id="KAJ8735048.1"/>
    </source>
</evidence>
<protein>
    <submittedName>
        <fullName evidence="1">Uncharacterized protein</fullName>
    </submittedName>
</protein>
<accession>A0ACC2R9K9</accession>
<reference evidence="1" key="1">
    <citation type="submission" date="2023-03" db="EMBL/GenBank/DDBJ databases">
        <title>Chromosome-level genomes of two armyworms, Mythimna separata and Mythimna loreyi, provide insights into the biosynthesis and reception of sex pheromones.</title>
        <authorList>
            <person name="Zhao H."/>
        </authorList>
    </citation>
    <scope>NUCLEOTIDE SEQUENCE</scope>
    <source>
        <strain evidence="1">BeijingLab</strain>
    </source>
</reference>
<sequence>MEVVCRVLFFEFFDCDKQKEEIMISSKKLLVYIGVPLIALIVVVGTAIGLIFFYKNREAASVDGRKKLVIDHDGGADDAFAITMSLLYEKYFDGPNVVGLTTTYGNVNLSQVVINSDRILTLADRQDIPIYVGAHRSLISGIVSDYYFGQDGLGDNGYFAPAPIQPQEEPAPVALLQLSKKYEGELIIVAVGPLTNLALAVSMDPEFIGRLAHLYVGAGHIQGKDHPSPEFNAQMDPEAYHIVANNSNVDKVTFVPFSQVYDNLNIALDWRINVMGKIQTPIMEALNSFERISLPKEPYWTQLDPATTAIALNNSLVDEFKYSRNDIILEGSERGINTNDFSSANPNIRVAYSSKMEKYKKFLLDVYSAELQTQR</sequence>
<name>A0ACC2R9K9_9NEOP</name>